<evidence type="ECO:0000313" key="2">
    <source>
        <dbReference type="Proteomes" id="UP001150942"/>
    </source>
</evidence>
<proteinExistence type="predicted"/>
<dbReference type="EMBL" id="JAPQKQ010000001">
    <property type="protein sequence ID" value="KAJ5213406.1"/>
    <property type="molecule type" value="Genomic_DNA"/>
</dbReference>
<evidence type="ECO:0000313" key="1">
    <source>
        <dbReference type="EMBL" id="KAJ5213406.1"/>
    </source>
</evidence>
<sequence>MSQKLDPPAPLTGKLLDTFLEDGFGQSLLSAWDWIFQIRRQKIHHTGGDMKFRNYSRNASLGDLDEVFIPP</sequence>
<reference evidence="1" key="1">
    <citation type="submission" date="2022-11" db="EMBL/GenBank/DDBJ databases">
        <authorList>
            <person name="Petersen C."/>
        </authorList>
    </citation>
    <scope>NUCLEOTIDE SEQUENCE</scope>
    <source>
        <strain evidence="1">IBT 20477</strain>
    </source>
</reference>
<accession>A0A9W9N5A5</accession>
<protein>
    <submittedName>
        <fullName evidence="1">Uncharacterized protein</fullName>
    </submittedName>
</protein>
<comment type="caution">
    <text evidence="1">The sequence shown here is derived from an EMBL/GenBank/DDBJ whole genome shotgun (WGS) entry which is preliminary data.</text>
</comment>
<keyword evidence="2" id="KW-1185">Reference proteome</keyword>
<gene>
    <name evidence="1" type="ORF">N7449_000575</name>
</gene>
<dbReference type="AlphaFoldDB" id="A0A9W9N5A5"/>
<dbReference type="Proteomes" id="UP001150942">
    <property type="component" value="Unassembled WGS sequence"/>
</dbReference>
<reference evidence="1" key="2">
    <citation type="journal article" date="2023" name="IMA Fungus">
        <title>Comparative genomic study of the Penicillium genus elucidates a diverse pangenome and 15 lateral gene transfer events.</title>
        <authorList>
            <person name="Petersen C."/>
            <person name="Sorensen T."/>
            <person name="Nielsen M.R."/>
            <person name="Sondergaard T.E."/>
            <person name="Sorensen J.L."/>
            <person name="Fitzpatrick D.A."/>
            <person name="Frisvad J.C."/>
            <person name="Nielsen K.L."/>
        </authorList>
    </citation>
    <scope>NUCLEOTIDE SEQUENCE</scope>
    <source>
        <strain evidence="1">IBT 20477</strain>
    </source>
</reference>
<name>A0A9W9N5A5_9EURO</name>
<organism evidence="1 2">
    <name type="scientific">Penicillium cf. viridicatum</name>
    <dbReference type="NCBI Taxonomy" id="2972119"/>
    <lineage>
        <taxon>Eukaryota</taxon>
        <taxon>Fungi</taxon>
        <taxon>Dikarya</taxon>
        <taxon>Ascomycota</taxon>
        <taxon>Pezizomycotina</taxon>
        <taxon>Eurotiomycetes</taxon>
        <taxon>Eurotiomycetidae</taxon>
        <taxon>Eurotiales</taxon>
        <taxon>Aspergillaceae</taxon>
        <taxon>Penicillium</taxon>
    </lineage>
</organism>